<proteinExistence type="predicted"/>
<protein>
    <recommendedName>
        <fullName evidence="4">WAP domain-containing protein</fullName>
    </recommendedName>
</protein>
<dbReference type="OrthoDB" id="9981362at2759"/>
<gene>
    <name evidence="2" type="ORF">EDS130_LOCUS20433</name>
</gene>
<dbReference type="EMBL" id="CAJNOJ010000100">
    <property type="protein sequence ID" value="CAF1109569.1"/>
    <property type="molecule type" value="Genomic_DNA"/>
</dbReference>
<dbReference type="AlphaFoldDB" id="A0A814PRC2"/>
<feature type="signal peptide" evidence="1">
    <location>
        <begin position="1"/>
        <end position="20"/>
    </location>
</feature>
<feature type="chain" id="PRO_5032644284" description="WAP domain-containing protein" evidence="1">
    <location>
        <begin position="21"/>
        <end position="95"/>
    </location>
</feature>
<reference evidence="2" key="1">
    <citation type="submission" date="2021-02" db="EMBL/GenBank/DDBJ databases">
        <authorList>
            <person name="Nowell W R."/>
        </authorList>
    </citation>
    <scope>NUCLEOTIDE SEQUENCE</scope>
</reference>
<name>A0A814PRC2_ADIRI</name>
<accession>A0A814PRC2</accession>
<comment type="caution">
    <text evidence="2">The sequence shown here is derived from an EMBL/GenBank/DDBJ whole genome shotgun (WGS) entry which is preliminary data.</text>
</comment>
<evidence type="ECO:0000313" key="3">
    <source>
        <dbReference type="Proteomes" id="UP000663852"/>
    </source>
</evidence>
<organism evidence="2 3">
    <name type="scientific">Adineta ricciae</name>
    <name type="common">Rotifer</name>
    <dbReference type="NCBI Taxonomy" id="249248"/>
    <lineage>
        <taxon>Eukaryota</taxon>
        <taxon>Metazoa</taxon>
        <taxon>Spiralia</taxon>
        <taxon>Gnathifera</taxon>
        <taxon>Rotifera</taxon>
        <taxon>Eurotatoria</taxon>
        <taxon>Bdelloidea</taxon>
        <taxon>Adinetida</taxon>
        <taxon>Adinetidae</taxon>
        <taxon>Adineta</taxon>
    </lineage>
</organism>
<dbReference type="Proteomes" id="UP000663852">
    <property type="component" value="Unassembled WGS sequence"/>
</dbReference>
<evidence type="ECO:0008006" key="4">
    <source>
        <dbReference type="Google" id="ProtNLM"/>
    </source>
</evidence>
<keyword evidence="1" id="KW-0732">Signal</keyword>
<evidence type="ECO:0000313" key="2">
    <source>
        <dbReference type="EMBL" id="CAF1109569.1"/>
    </source>
</evidence>
<evidence type="ECO:0000256" key="1">
    <source>
        <dbReference type="SAM" id="SignalP"/>
    </source>
</evidence>
<sequence>MRFLALISLVVLICYSTALSLVPDLQQAHAGFCPMHTVMCAIYCPPTAISLFPRQIGGCRADNECAAEEKCCRPACGCTNRCTKSVAKPGFQKFP</sequence>